<evidence type="ECO:0000313" key="3">
    <source>
        <dbReference type="Proteomes" id="UP000617531"/>
    </source>
</evidence>
<evidence type="ECO:0000313" key="2">
    <source>
        <dbReference type="EMBL" id="GHF05042.1"/>
    </source>
</evidence>
<dbReference type="EMBL" id="BNAI01000001">
    <property type="protein sequence ID" value="GHF05042.1"/>
    <property type="molecule type" value="Genomic_DNA"/>
</dbReference>
<keyword evidence="3" id="KW-1185">Reference proteome</keyword>
<organism evidence="2 3">
    <name type="scientific">Pseudolysinimonas yzui</name>
    <dbReference type="NCBI Taxonomy" id="2708254"/>
    <lineage>
        <taxon>Bacteria</taxon>
        <taxon>Bacillati</taxon>
        <taxon>Actinomycetota</taxon>
        <taxon>Actinomycetes</taxon>
        <taxon>Micrococcales</taxon>
        <taxon>Microbacteriaceae</taxon>
        <taxon>Pseudolysinimonas</taxon>
    </lineage>
</organism>
<gene>
    <name evidence="2" type="ORF">GCM10011600_01880</name>
</gene>
<proteinExistence type="predicted"/>
<dbReference type="AlphaFoldDB" id="A0A8J3DSK7"/>
<sequence>MPEPPDVGADALGLHVRLDVDTVGHATEYHPSRGGRRPGAKELTRGNGRDTRRKRNLRSVASVERINIPLAARRCVAALMNAAGVHVELIASPPEGPEECHAR</sequence>
<feature type="compositionally biased region" description="Basic and acidic residues" evidence="1">
    <location>
        <begin position="39"/>
        <end position="50"/>
    </location>
</feature>
<evidence type="ECO:0000256" key="1">
    <source>
        <dbReference type="SAM" id="MobiDB-lite"/>
    </source>
</evidence>
<comment type="caution">
    <text evidence="2">The sequence shown here is derived from an EMBL/GenBank/DDBJ whole genome shotgun (WGS) entry which is preliminary data.</text>
</comment>
<reference evidence="2" key="1">
    <citation type="journal article" date="2014" name="Int. J. Syst. Evol. Microbiol.">
        <title>Complete genome sequence of Corynebacterium casei LMG S-19264T (=DSM 44701T), isolated from a smear-ripened cheese.</title>
        <authorList>
            <consortium name="US DOE Joint Genome Institute (JGI-PGF)"/>
            <person name="Walter F."/>
            <person name="Albersmeier A."/>
            <person name="Kalinowski J."/>
            <person name="Ruckert C."/>
        </authorList>
    </citation>
    <scope>NUCLEOTIDE SEQUENCE</scope>
    <source>
        <strain evidence="2">CGMCC 1.16548</strain>
    </source>
</reference>
<accession>A0A8J3DSK7</accession>
<dbReference type="Proteomes" id="UP000617531">
    <property type="component" value="Unassembled WGS sequence"/>
</dbReference>
<feature type="region of interest" description="Disordered" evidence="1">
    <location>
        <begin position="25"/>
        <end position="56"/>
    </location>
</feature>
<reference evidence="2" key="2">
    <citation type="submission" date="2020-09" db="EMBL/GenBank/DDBJ databases">
        <authorList>
            <person name="Sun Q."/>
            <person name="Zhou Y."/>
        </authorList>
    </citation>
    <scope>NUCLEOTIDE SEQUENCE</scope>
    <source>
        <strain evidence="2">CGMCC 1.16548</strain>
    </source>
</reference>
<protein>
    <submittedName>
        <fullName evidence="2">Uncharacterized protein</fullName>
    </submittedName>
</protein>
<name>A0A8J3DSK7_9MICO</name>